<dbReference type="AlphaFoldDB" id="A0A2S8BCD1"/>
<proteinExistence type="predicted"/>
<name>A0A2S8BCD1_9MYCO</name>
<comment type="caution">
    <text evidence="2">The sequence shown here is derived from an EMBL/GenBank/DDBJ whole genome shotgun (WGS) entry which is preliminary data.</text>
</comment>
<evidence type="ECO:0000313" key="3">
    <source>
        <dbReference type="Proteomes" id="UP000238296"/>
    </source>
</evidence>
<protein>
    <submittedName>
        <fullName evidence="2">Uncharacterized protein</fullName>
    </submittedName>
</protein>
<dbReference type="EMBL" id="PPEA01000850">
    <property type="protein sequence ID" value="PQM44320.1"/>
    <property type="molecule type" value="Genomic_DNA"/>
</dbReference>
<reference evidence="2 3" key="1">
    <citation type="journal article" date="2017" name="Int. J. Syst. Evol. Microbiol.">
        <title>Mycobacterium talmoniae sp. nov., a slowly growing mycobacterium isolated from human respiratory samples.</title>
        <authorList>
            <person name="Davidson R.M."/>
            <person name="DeGroote M.A."/>
            <person name="Marola J.L."/>
            <person name="Buss S."/>
            <person name="Jones V."/>
            <person name="McNeil M.R."/>
            <person name="Freifeld A.G."/>
            <person name="Elaine Epperson L."/>
            <person name="Hasan N.A."/>
            <person name="Jackson M."/>
            <person name="Iwen P.C."/>
            <person name="Salfinger M."/>
            <person name="Strong M."/>
        </authorList>
    </citation>
    <scope>NUCLEOTIDE SEQUENCE [LARGE SCALE GENOMIC DNA]</scope>
    <source>
        <strain evidence="2 3">ATCC BAA-2683</strain>
    </source>
</reference>
<evidence type="ECO:0000313" key="2">
    <source>
        <dbReference type="EMBL" id="PQM44320.1"/>
    </source>
</evidence>
<sequence>MLAASKTSVRNSTSPPMPPGSPATVKRSVSENAKSIRAVWVSTGSDVTCRSSRASPATGSAPCQFCQASITCTNG</sequence>
<feature type="compositionally biased region" description="Polar residues" evidence="1">
    <location>
        <begin position="1"/>
        <end position="14"/>
    </location>
</feature>
<organism evidence="2 3">
    <name type="scientific">Mycobacterium talmoniae</name>
    <dbReference type="NCBI Taxonomy" id="1858794"/>
    <lineage>
        <taxon>Bacteria</taxon>
        <taxon>Bacillati</taxon>
        <taxon>Actinomycetota</taxon>
        <taxon>Actinomycetes</taxon>
        <taxon>Mycobacteriales</taxon>
        <taxon>Mycobacteriaceae</taxon>
        <taxon>Mycobacterium</taxon>
    </lineage>
</organism>
<accession>A0A2S8BCD1</accession>
<dbReference type="Proteomes" id="UP000238296">
    <property type="component" value="Unassembled WGS sequence"/>
</dbReference>
<feature type="region of interest" description="Disordered" evidence="1">
    <location>
        <begin position="1"/>
        <end position="30"/>
    </location>
</feature>
<gene>
    <name evidence="2" type="ORF">C1Y40_05521</name>
</gene>
<evidence type="ECO:0000256" key="1">
    <source>
        <dbReference type="SAM" id="MobiDB-lite"/>
    </source>
</evidence>